<evidence type="ECO:0000313" key="1">
    <source>
        <dbReference type="EMBL" id="AIJ49704.1"/>
    </source>
</evidence>
<dbReference type="KEGG" id="ctes:O987_28295"/>
<evidence type="ECO:0000313" key="2">
    <source>
        <dbReference type="Proteomes" id="UP000028782"/>
    </source>
</evidence>
<dbReference type="EMBL" id="CP006704">
    <property type="protein sequence ID" value="AIJ49704.1"/>
    <property type="molecule type" value="Genomic_DNA"/>
</dbReference>
<reference evidence="1 2" key="1">
    <citation type="journal article" date="2014" name="Genome Announc.">
        <title>Complete Genome Sequence of Polychlorinated Biphenyl Degrader Comamonas testosteroni TK102 (NBRC 109938).</title>
        <authorList>
            <person name="Fukuda K."/>
            <person name="Hosoyama A."/>
            <person name="Tsuchikane K."/>
            <person name="Ohji S."/>
            <person name="Yamazoe A."/>
            <person name="Fujita N."/>
            <person name="Shintani M."/>
            <person name="Kimbara K."/>
        </authorList>
    </citation>
    <scope>NUCLEOTIDE SEQUENCE [LARGE SCALE GENOMIC DNA]</scope>
    <source>
        <strain evidence="1">TK102</strain>
    </source>
</reference>
<organism evidence="1 2">
    <name type="scientific">Comamonas testosteroni TK102</name>
    <dbReference type="NCBI Taxonomy" id="1392005"/>
    <lineage>
        <taxon>Bacteria</taxon>
        <taxon>Pseudomonadati</taxon>
        <taxon>Pseudomonadota</taxon>
        <taxon>Betaproteobacteria</taxon>
        <taxon>Burkholderiales</taxon>
        <taxon>Comamonadaceae</taxon>
        <taxon>Comamonas</taxon>
    </lineage>
</organism>
<dbReference type="HOGENOM" id="CLU_028266_0_0_4"/>
<dbReference type="AlphaFoldDB" id="A0A076PS93"/>
<evidence type="ECO:0008006" key="3">
    <source>
        <dbReference type="Google" id="ProtNLM"/>
    </source>
</evidence>
<accession>A0A076PS93</accession>
<sequence>MSASVLHFTPRDELEPLANIDAFIELCRASAVLDANKQFDENRWVTERLKGKNGENSVIFSTLEASALKVSEPCFPAQFLNFAKALTVYLQDKRPVVSQSVRIAALRCIEAALREQGKDSRPTAVNTDVLDGAVELAHQQMSAAVAYRVAGQIEYIAELMAAKQFVSFSLPWTHGVKKPREVGSRISKEALAARQEKLPSPAALRAIAGIFISAVEPADVLVSSNLALLTCAPERINEVIRLRRNCIVNGDNEFKGVLGLRWSGSKGFENSTKWLPTEMADVARKAVSNLLKVTAPAQQLAKWYMDNPQKLFLHEGAKHLRGAELLTAAEVALILWNGESARMSANTWLSGKEIEGTPLERNRLGYRFADVERAVIEMLPSTFPYMPGAPDLLCCDSVGVMRTNELHATRSVYMCMFTTVDYNTITNPLRARKERESIFERFGFTEDDGSPIEFQSHSLRHYLNTLAQAGGLSDTEIAIWSGRRDVGQNKFYDHMSSEEVQAPVSQALAAGFTSELEPIAAAQRSLYERSAFRKLGLTAAHTTEFGWCMHNFASEPCSMYRDCMNCEEQECVKGDSHKEANLRLLKGETEYLLKQAKAALGDEEYGADSWVKHQMMTLSRVNAMLEIFENPEVPVGARIRLDVHNAPLITNNNEKPIRFIRMDKTKALTA</sequence>
<dbReference type="RefSeq" id="WP_043375926.1">
    <property type="nucleotide sequence ID" value="NZ_CP006704.1"/>
</dbReference>
<gene>
    <name evidence="1" type="ORF">O987_28295</name>
</gene>
<protein>
    <recommendedName>
        <fullName evidence="3">Integrase</fullName>
    </recommendedName>
</protein>
<dbReference type="Proteomes" id="UP000028782">
    <property type="component" value="Chromosome"/>
</dbReference>
<proteinExistence type="predicted"/>
<name>A0A076PS93_COMTE</name>